<dbReference type="Pfam" id="PF01476">
    <property type="entry name" value="LysM"/>
    <property type="match status" value="1"/>
</dbReference>
<gene>
    <name evidence="4" type="ORF">SAMN04489868_11821</name>
</gene>
<accession>A0A1I3CHT2</accession>
<dbReference type="PANTHER" id="PTHR33734:SF22">
    <property type="entry name" value="MEMBRANE-BOUND LYTIC MUREIN TRANSGLYCOSYLASE D"/>
    <property type="match status" value="1"/>
</dbReference>
<keyword evidence="2" id="KW-0812">Transmembrane</keyword>
<evidence type="ECO:0000313" key="4">
    <source>
        <dbReference type="EMBL" id="SFH73789.1"/>
    </source>
</evidence>
<reference evidence="4 5" key="1">
    <citation type="submission" date="2016-10" db="EMBL/GenBank/DDBJ databases">
        <authorList>
            <person name="de Groot N.N."/>
        </authorList>
    </citation>
    <scope>NUCLEOTIDE SEQUENCE [LARGE SCALE GENOMIC DNA]</scope>
    <source>
        <strain evidence="4 5">DSM 27630</strain>
    </source>
</reference>
<dbReference type="SUPFAM" id="SSF54106">
    <property type="entry name" value="LysM domain"/>
    <property type="match status" value="1"/>
</dbReference>
<dbReference type="AlphaFoldDB" id="A0A1I3CHT2"/>
<dbReference type="InterPro" id="IPR036779">
    <property type="entry name" value="LysM_dom_sf"/>
</dbReference>
<dbReference type="RefSeq" id="WP_092092479.1">
    <property type="nucleotide sequence ID" value="NZ_FOQE01000018.1"/>
</dbReference>
<feature type="compositionally biased region" description="Basic and acidic residues" evidence="1">
    <location>
        <begin position="10"/>
        <end position="20"/>
    </location>
</feature>
<evidence type="ECO:0000256" key="2">
    <source>
        <dbReference type="SAM" id="Phobius"/>
    </source>
</evidence>
<keyword evidence="2" id="KW-0472">Membrane</keyword>
<feature type="transmembrane region" description="Helical" evidence="2">
    <location>
        <begin position="45"/>
        <end position="67"/>
    </location>
</feature>
<protein>
    <submittedName>
        <fullName evidence="4">LysM repeat-containing protein</fullName>
    </submittedName>
</protein>
<feature type="compositionally biased region" description="Basic and acidic residues" evidence="1">
    <location>
        <begin position="113"/>
        <end position="187"/>
    </location>
</feature>
<dbReference type="OrthoDB" id="2152150at2"/>
<dbReference type="InterPro" id="IPR018392">
    <property type="entry name" value="LysM"/>
</dbReference>
<keyword evidence="5" id="KW-1185">Reference proteome</keyword>
<sequence>MGRRKSKKVHEKEELWSRKFDDEEDVNKNYSRTERKKAANSVSPVMTSLVIFLALFIILPTSVYLWYSSNTSKADQSLDPDDSIVITQNESSSASSESISSAASDISSQASSEESKEESSVASEETKVAEKAEDTQKAKNKENTQTEPKKETKKVTQEEPKKETTETTSKSEKKQPETTEKTKKEEQSGSTYTVKAGDNLYRIALNHNMTTDELKALNGLSSDNVSVGTVLTVK</sequence>
<dbReference type="EMBL" id="FOQE01000018">
    <property type="protein sequence ID" value="SFH73789.1"/>
    <property type="molecule type" value="Genomic_DNA"/>
</dbReference>
<keyword evidence="2" id="KW-1133">Transmembrane helix</keyword>
<name>A0A1I3CHT2_9LACT</name>
<feature type="domain" description="LysM" evidence="3">
    <location>
        <begin position="190"/>
        <end position="233"/>
    </location>
</feature>
<feature type="region of interest" description="Disordered" evidence="1">
    <location>
        <begin position="88"/>
        <end position="192"/>
    </location>
</feature>
<dbReference type="CDD" id="cd00118">
    <property type="entry name" value="LysM"/>
    <property type="match status" value="1"/>
</dbReference>
<organism evidence="4 5">
    <name type="scientific">Pisciglobus halotolerans</name>
    <dbReference type="NCBI Taxonomy" id="745365"/>
    <lineage>
        <taxon>Bacteria</taxon>
        <taxon>Bacillati</taxon>
        <taxon>Bacillota</taxon>
        <taxon>Bacilli</taxon>
        <taxon>Lactobacillales</taxon>
        <taxon>Carnobacteriaceae</taxon>
    </lineage>
</organism>
<proteinExistence type="predicted"/>
<evidence type="ECO:0000313" key="5">
    <source>
        <dbReference type="Proteomes" id="UP000198668"/>
    </source>
</evidence>
<evidence type="ECO:0000256" key="1">
    <source>
        <dbReference type="SAM" id="MobiDB-lite"/>
    </source>
</evidence>
<feature type="compositionally biased region" description="Low complexity" evidence="1">
    <location>
        <begin position="90"/>
        <end position="112"/>
    </location>
</feature>
<dbReference type="PANTHER" id="PTHR33734">
    <property type="entry name" value="LYSM DOMAIN-CONTAINING GPI-ANCHORED PROTEIN 2"/>
    <property type="match status" value="1"/>
</dbReference>
<dbReference type="Gene3D" id="3.10.350.10">
    <property type="entry name" value="LysM domain"/>
    <property type="match status" value="1"/>
</dbReference>
<dbReference type="PROSITE" id="PS51782">
    <property type="entry name" value="LYSM"/>
    <property type="match status" value="1"/>
</dbReference>
<dbReference type="SMART" id="SM00257">
    <property type="entry name" value="LysM"/>
    <property type="match status" value="1"/>
</dbReference>
<feature type="region of interest" description="Disordered" evidence="1">
    <location>
        <begin position="1"/>
        <end position="20"/>
    </location>
</feature>
<dbReference type="Proteomes" id="UP000198668">
    <property type="component" value="Unassembled WGS sequence"/>
</dbReference>
<dbReference type="GO" id="GO:0008932">
    <property type="term" value="F:lytic endotransglycosylase activity"/>
    <property type="evidence" value="ECO:0007669"/>
    <property type="project" value="TreeGrafter"/>
</dbReference>
<evidence type="ECO:0000259" key="3">
    <source>
        <dbReference type="PROSITE" id="PS51782"/>
    </source>
</evidence>